<proteinExistence type="predicted"/>
<dbReference type="Proteomes" id="UP000251714">
    <property type="component" value="Unassembled WGS sequence"/>
</dbReference>
<reference evidence="1 2" key="1">
    <citation type="submission" date="2017-12" db="EMBL/GenBank/DDBJ databases">
        <title>Genome sequence of the mycotoxigenic crop pathogen Fusarium proliferatum, strain ITEM 2341 from Date Palm.</title>
        <authorList>
            <person name="Almiman B.F."/>
            <person name="Shittu T.A."/>
            <person name="Muthumeenakshi S."/>
            <person name="Baroncelli R."/>
            <person name="Sreenivasaprasada S."/>
        </authorList>
    </citation>
    <scope>NUCLEOTIDE SEQUENCE [LARGE SCALE GENOMIC DNA]</scope>
    <source>
        <strain evidence="1 2">ITEM 2341</strain>
    </source>
</reference>
<sequence>MSASQSTVAAPAEGGPVDAIVARLMAETGASHVNFKISPAMPVNGNPGAPGAASSAGVSIDKLVADIKEKTGATTVRFRLVPNHLVNINDRMAAASKAKL</sequence>
<dbReference type="EMBL" id="PKMI01000014">
    <property type="protein sequence ID" value="RBA18417.1"/>
    <property type="molecule type" value="Genomic_DNA"/>
</dbReference>
<name>A0A365NC88_GIBIN</name>
<protein>
    <submittedName>
        <fullName evidence="1">Uncharacterized protein</fullName>
    </submittedName>
</protein>
<comment type="caution">
    <text evidence="1">The sequence shown here is derived from an EMBL/GenBank/DDBJ whole genome shotgun (WGS) entry which is preliminary data.</text>
</comment>
<organism evidence="1 2">
    <name type="scientific">Gibberella intermedia</name>
    <name type="common">Bulb rot disease fungus</name>
    <name type="synonym">Fusarium proliferatum</name>
    <dbReference type="NCBI Taxonomy" id="948311"/>
    <lineage>
        <taxon>Eukaryota</taxon>
        <taxon>Fungi</taxon>
        <taxon>Dikarya</taxon>
        <taxon>Ascomycota</taxon>
        <taxon>Pezizomycotina</taxon>
        <taxon>Sordariomycetes</taxon>
        <taxon>Hypocreomycetidae</taxon>
        <taxon>Hypocreales</taxon>
        <taxon>Nectriaceae</taxon>
        <taxon>Fusarium</taxon>
        <taxon>Fusarium fujikuroi species complex</taxon>
    </lineage>
</organism>
<evidence type="ECO:0000313" key="2">
    <source>
        <dbReference type="Proteomes" id="UP000251714"/>
    </source>
</evidence>
<gene>
    <name evidence="1" type="ORF">FPRO05_10712</name>
</gene>
<evidence type="ECO:0000313" key="1">
    <source>
        <dbReference type="EMBL" id="RBA18417.1"/>
    </source>
</evidence>
<accession>A0A365NC88</accession>
<dbReference type="AlphaFoldDB" id="A0A365NC88"/>